<keyword evidence="1" id="KW-0812">Transmembrane</keyword>
<proteinExistence type="predicted"/>
<keyword evidence="1" id="KW-1133">Transmembrane helix</keyword>
<dbReference type="EMBL" id="AWSJ01000310">
    <property type="protein sequence ID" value="ERI06842.1"/>
    <property type="molecule type" value="Genomic_DNA"/>
</dbReference>
<keyword evidence="3" id="KW-1185">Reference proteome</keyword>
<dbReference type="AlphaFoldDB" id="U1Y3V4"/>
<gene>
    <name evidence="2" type="ORF">HMPREF0083_05084</name>
</gene>
<evidence type="ECO:0000313" key="3">
    <source>
        <dbReference type="Proteomes" id="UP000016511"/>
    </source>
</evidence>
<feature type="transmembrane region" description="Helical" evidence="1">
    <location>
        <begin position="12"/>
        <end position="30"/>
    </location>
</feature>
<evidence type="ECO:0000313" key="2">
    <source>
        <dbReference type="EMBL" id="ERI06842.1"/>
    </source>
</evidence>
<comment type="caution">
    <text evidence="2">The sequence shown here is derived from an EMBL/GenBank/DDBJ whole genome shotgun (WGS) entry which is preliminary data.</text>
</comment>
<name>U1Y3V4_ANEAE</name>
<protein>
    <submittedName>
        <fullName evidence="2">Uncharacterized protein</fullName>
    </submittedName>
</protein>
<evidence type="ECO:0000256" key="1">
    <source>
        <dbReference type="SAM" id="Phobius"/>
    </source>
</evidence>
<keyword evidence="1" id="KW-0472">Membrane</keyword>
<dbReference type="Proteomes" id="UP000016511">
    <property type="component" value="Unassembled WGS sequence"/>
</dbReference>
<organism evidence="2 3">
    <name type="scientific">Aneurinibacillus aneurinilyticus ATCC 12856</name>
    <dbReference type="NCBI Taxonomy" id="649747"/>
    <lineage>
        <taxon>Bacteria</taxon>
        <taxon>Bacillati</taxon>
        <taxon>Bacillota</taxon>
        <taxon>Bacilli</taxon>
        <taxon>Bacillales</taxon>
        <taxon>Paenibacillaceae</taxon>
        <taxon>Aneurinibacillus group</taxon>
        <taxon>Aneurinibacillus</taxon>
    </lineage>
</organism>
<accession>U1Y3V4</accession>
<sequence>MAGFRLPTDHNFDHILILLWLFFSFSFYKFPVSLDIFNTILSFFLYYSAITIQGG</sequence>
<reference evidence="2 3" key="1">
    <citation type="submission" date="2013-08" db="EMBL/GenBank/DDBJ databases">
        <authorList>
            <person name="Weinstock G."/>
            <person name="Sodergren E."/>
            <person name="Wylie T."/>
            <person name="Fulton L."/>
            <person name="Fulton R."/>
            <person name="Fronick C."/>
            <person name="O'Laughlin M."/>
            <person name="Godfrey J."/>
            <person name="Miner T."/>
            <person name="Herter B."/>
            <person name="Appelbaum E."/>
            <person name="Cordes M."/>
            <person name="Lek S."/>
            <person name="Wollam A."/>
            <person name="Pepin K.H."/>
            <person name="Palsikar V.B."/>
            <person name="Mitreva M."/>
            <person name="Wilson R.K."/>
        </authorList>
    </citation>
    <scope>NUCLEOTIDE SEQUENCE [LARGE SCALE GENOMIC DNA]</scope>
    <source>
        <strain evidence="2 3">ATCC 12856</strain>
    </source>
</reference>
<dbReference type="HOGENOM" id="CLU_3021778_0_0_9"/>